<keyword evidence="1" id="KW-1133">Transmembrane helix</keyword>
<dbReference type="EMBL" id="UETB01000012">
    <property type="protein sequence ID" value="SSA45217.1"/>
    <property type="molecule type" value="Genomic_DNA"/>
</dbReference>
<evidence type="ECO:0000256" key="1">
    <source>
        <dbReference type="SAM" id="Phobius"/>
    </source>
</evidence>
<organism evidence="2 3">
    <name type="scientific">Georgenia satyanarayanai</name>
    <dbReference type="NCBI Taxonomy" id="860221"/>
    <lineage>
        <taxon>Bacteria</taxon>
        <taxon>Bacillati</taxon>
        <taxon>Actinomycetota</taxon>
        <taxon>Actinomycetes</taxon>
        <taxon>Micrococcales</taxon>
        <taxon>Bogoriellaceae</taxon>
        <taxon>Georgenia</taxon>
    </lineage>
</organism>
<evidence type="ECO:0000313" key="2">
    <source>
        <dbReference type="EMBL" id="SSA45217.1"/>
    </source>
</evidence>
<reference evidence="2 3" key="1">
    <citation type="submission" date="2016-10" db="EMBL/GenBank/DDBJ databases">
        <authorList>
            <person name="Cai Z."/>
        </authorList>
    </citation>
    <scope>NUCLEOTIDE SEQUENCE [LARGE SCALE GENOMIC DNA]</scope>
    <source>
        <strain evidence="2 3">CGMCC 1.10826</strain>
    </source>
</reference>
<dbReference type="Proteomes" id="UP000250222">
    <property type="component" value="Unassembled WGS sequence"/>
</dbReference>
<sequence>MATPPRLGPLRLRAELTFAAFTPAFALLAVRTYGTWWLWPFVVLAAVGVVLLAVLTLHVRSGNAEPFHFDDVEDRGEDVLGHIGAYLLPVVLDPSAGSREVVITVSALGLIVLIHIATGRVHVNPLVYLAGRRIHTGLRNGSAYYVISRTDPATWAQTRPRFVSVAPSLLVEKKEKA</sequence>
<keyword evidence="3" id="KW-1185">Reference proteome</keyword>
<feature type="transmembrane region" description="Helical" evidence="1">
    <location>
        <begin position="36"/>
        <end position="57"/>
    </location>
</feature>
<accession>A0A2Y9ARX9</accession>
<evidence type="ECO:0000313" key="3">
    <source>
        <dbReference type="Proteomes" id="UP000250222"/>
    </source>
</evidence>
<gene>
    <name evidence="2" type="ORF">SAMN05216184_11276</name>
</gene>
<feature type="transmembrane region" description="Helical" evidence="1">
    <location>
        <begin position="12"/>
        <end position="30"/>
    </location>
</feature>
<dbReference type="AlphaFoldDB" id="A0A2Y9ARX9"/>
<keyword evidence="1" id="KW-0472">Membrane</keyword>
<name>A0A2Y9ARX9_9MICO</name>
<keyword evidence="1" id="KW-0812">Transmembrane</keyword>
<proteinExistence type="predicted"/>
<protein>
    <submittedName>
        <fullName evidence="2">Uncharacterized protein</fullName>
    </submittedName>
</protein>